<dbReference type="EMBL" id="CP014265">
    <property type="protein sequence ID" value="AMK14701.1"/>
    <property type="molecule type" value="Genomic_DNA"/>
</dbReference>
<dbReference type="KEGG" id="mol:YLM1_0141"/>
<reference evidence="4" key="3">
    <citation type="submission" date="2016-10" db="EMBL/GenBank/DDBJ databases">
        <authorList>
            <person name="de Groot N.N."/>
        </authorList>
    </citation>
    <scope>NUCLEOTIDE SEQUENCE [LARGE SCALE GENOMIC DNA]</scope>
    <source>
        <strain evidence="4">DSM 16632</strain>
    </source>
</reference>
<gene>
    <name evidence="4" type="ORF">SAMN02910297_00824</name>
    <name evidence="3" type="ORF">YLM1_0141</name>
</gene>
<evidence type="ECO:0000313" key="3">
    <source>
        <dbReference type="EMBL" id="AMK14701.1"/>
    </source>
</evidence>
<feature type="domain" description="FAD/NAD(P)-binding" evidence="2">
    <location>
        <begin position="10"/>
        <end position="327"/>
    </location>
</feature>
<feature type="coiled-coil region" evidence="1">
    <location>
        <begin position="82"/>
        <end position="109"/>
    </location>
</feature>
<reference evidence="5" key="2">
    <citation type="submission" date="2016-02" db="EMBL/GenBank/DDBJ databases">
        <title>The draft genome sequence of the rumen methanogen Methanobrevibacter olleyae YLM1.</title>
        <authorList>
            <consortium name="New Zealand Agricultural Greenhouse Gas Research Centre/Pastoral Greenhouse Gas Research Consortium"/>
            <person name="Kelly W.J."/>
            <person name="Li D."/>
            <person name="Lambie S.C."/>
            <person name="Attwood G.T."/>
            <person name="Altermann E."/>
            <person name="Leahy S.C."/>
        </authorList>
    </citation>
    <scope>NUCLEOTIDE SEQUENCE [LARGE SCALE GENOMIC DNA]</scope>
    <source>
        <strain evidence="5">YLM1</strain>
    </source>
</reference>
<sequence>MENIEKIKNIVIGAGPAGRLGSFELGKLGEETLIIEKNYIAGTCLNEGCMVVCALTDISRFLRDYKRFGEIGFINGDISLDFKSACDNIKKTQKILRKLNQEENESVNNKVLYGQASVEINEDEKIIVTVKLDNNNELQNQEYKNKEYLSFEAENLLIATGARPFIPNILGAEHALTSSDVLNLEEIPSKLNIIGGGIIATELSNLFSSFGSEVKIIARSEILKDLDLEIKDYVVSKLIDEVEIYENTNVLEISENSIKTDKGEFLGKTLIATGRVPNSEIVADIVDLNDDGSIKVNEFFQTSNPNIYSAGDVTGGITLTPYARKEGISAGRNMAGYLNKFDDLIVPQSLTLDMDVSFAKKQNRGIDGKDNENIKDVVIPGLAGPHAFWRILSGGTGLTKVSLNKQTEEVEKVSSISPSSIDDTAYLAFLMNMGIEKEAFDDFLEIHPSTDAYYKILKIM</sequence>
<evidence type="ECO:0000313" key="5">
    <source>
        <dbReference type="Proteomes" id="UP000066376"/>
    </source>
</evidence>
<evidence type="ECO:0000313" key="4">
    <source>
        <dbReference type="EMBL" id="SFL41794.1"/>
    </source>
</evidence>
<keyword evidence="1" id="KW-0175">Coiled coil</keyword>
<protein>
    <submittedName>
        <fullName evidence="4">Dihydrolipoamide dehydrogenase</fullName>
    </submittedName>
    <submittedName>
        <fullName evidence="3">Glutathione-disulfide reductase Gor</fullName>
    </submittedName>
</protein>
<dbReference type="InterPro" id="IPR050151">
    <property type="entry name" value="Class-I_Pyr_Nuc-Dis_Oxidored"/>
</dbReference>
<dbReference type="Gene3D" id="3.50.50.60">
    <property type="entry name" value="FAD/NAD(P)-binding domain"/>
    <property type="match status" value="1"/>
</dbReference>
<dbReference type="PANTHER" id="PTHR22912">
    <property type="entry name" value="DISULFIDE OXIDOREDUCTASE"/>
    <property type="match status" value="1"/>
</dbReference>
<dbReference type="EMBL" id="FOTL01000010">
    <property type="protein sequence ID" value="SFL41794.1"/>
    <property type="molecule type" value="Genomic_DNA"/>
</dbReference>
<evidence type="ECO:0000259" key="2">
    <source>
        <dbReference type="Pfam" id="PF07992"/>
    </source>
</evidence>
<dbReference type="GO" id="GO:0004148">
    <property type="term" value="F:dihydrolipoyl dehydrogenase (NADH) activity"/>
    <property type="evidence" value="ECO:0007669"/>
    <property type="project" value="TreeGrafter"/>
</dbReference>
<dbReference type="InterPro" id="IPR036188">
    <property type="entry name" value="FAD/NAD-bd_sf"/>
</dbReference>
<name>A0A126QXE0_METOL</name>
<dbReference type="PRINTS" id="PR00411">
    <property type="entry name" value="PNDRDTASEI"/>
</dbReference>
<organism evidence="3 5">
    <name type="scientific">Methanobrevibacter olleyae</name>
    <dbReference type="NCBI Taxonomy" id="294671"/>
    <lineage>
        <taxon>Archaea</taxon>
        <taxon>Methanobacteriati</taxon>
        <taxon>Methanobacteriota</taxon>
        <taxon>Methanomada group</taxon>
        <taxon>Methanobacteria</taxon>
        <taxon>Methanobacteriales</taxon>
        <taxon>Methanobacteriaceae</taxon>
        <taxon>Methanobrevibacter</taxon>
    </lineage>
</organism>
<dbReference type="AlphaFoldDB" id="A0A126QXE0"/>
<evidence type="ECO:0000256" key="1">
    <source>
        <dbReference type="SAM" id="Coils"/>
    </source>
</evidence>
<evidence type="ECO:0000313" key="6">
    <source>
        <dbReference type="Proteomes" id="UP000183442"/>
    </source>
</evidence>
<keyword evidence="5" id="KW-1185">Reference proteome</keyword>
<dbReference type="GO" id="GO:0006103">
    <property type="term" value="P:2-oxoglutarate metabolic process"/>
    <property type="evidence" value="ECO:0007669"/>
    <property type="project" value="TreeGrafter"/>
</dbReference>
<dbReference type="Proteomes" id="UP000183442">
    <property type="component" value="Unassembled WGS sequence"/>
</dbReference>
<reference evidence="6" key="4">
    <citation type="submission" date="2016-10" db="EMBL/GenBank/DDBJ databases">
        <authorList>
            <person name="Varghese N."/>
        </authorList>
    </citation>
    <scope>NUCLEOTIDE SEQUENCE [LARGE SCALE GENOMIC DNA]</scope>
    <source>
        <strain evidence="6">DSM 16632</strain>
    </source>
</reference>
<dbReference type="SUPFAM" id="SSF51905">
    <property type="entry name" value="FAD/NAD(P)-binding domain"/>
    <property type="match status" value="2"/>
</dbReference>
<reference evidence="3 5" key="1">
    <citation type="journal article" date="2016" name="Genome Announc.">
        <title>Draft Genome Sequence of the Rumen Methanogen Methanobrevibacter olleyae YLM1.</title>
        <authorList>
            <person name="Kelly W.J."/>
            <person name="Li D."/>
            <person name="Lambie S.C."/>
            <person name="Cox F."/>
            <person name="Attwood G.T."/>
            <person name="Altermann E."/>
            <person name="Leahy S.C."/>
        </authorList>
    </citation>
    <scope>NUCLEOTIDE SEQUENCE [LARGE SCALE GENOMIC DNA]</scope>
    <source>
        <strain evidence="3 5">YLM1</strain>
    </source>
</reference>
<dbReference type="Pfam" id="PF07992">
    <property type="entry name" value="Pyr_redox_2"/>
    <property type="match status" value="1"/>
</dbReference>
<dbReference type="PATRIC" id="fig|294671.3.peg.142"/>
<dbReference type="InterPro" id="IPR023753">
    <property type="entry name" value="FAD/NAD-binding_dom"/>
</dbReference>
<dbReference type="GeneID" id="28488436"/>
<dbReference type="RefSeq" id="WP_234970511.1">
    <property type="nucleotide sequence ID" value="NZ_CP014265.1"/>
</dbReference>
<dbReference type="Proteomes" id="UP000066376">
    <property type="component" value="Chromosome"/>
</dbReference>
<dbReference type="PRINTS" id="PR00368">
    <property type="entry name" value="FADPNR"/>
</dbReference>
<proteinExistence type="predicted"/>
<dbReference type="GO" id="GO:0050660">
    <property type="term" value="F:flavin adenine dinucleotide binding"/>
    <property type="evidence" value="ECO:0007669"/>
    <property type="project" value="TreeGrafter"/>
</dbReference>
<dbReference type="STRING" id="294671.YLM1_0141"/>
<dbReference type="PANTHER" id="PTHR22912:SF151">
    <property type="entry name" value="DIHYDROLIPOYL DEHYDROGENASE, MITOCHONDRIAL"/>
    <property type="match status" value="1"/>
</dbReference>
<accession>A0A126QXE0</accession>